<feature type="compositionally biased region" description="Polar residues" evidence="1">
    <location>
        <begin position="118"/>
        <end position="131"/>
    </location>
</feature>
<dbReference type="Proteomes" id="UP001066276">
    <property type="component" value="Chromosome 1_2"/>
</dbReference>
<protein>
    <submittedName>
        <fullName evidence="3">Uncharacterized protein</fullName>
    </submittedName>
</protein>
<evidence type="ECO:0000256" key="1">
    <source>
        <dbReference type="SAM" id="MobiDB-lite"/>
    </source>
</evidence>
<reference evidence="3" key="1">
    <citation type="journal article" date="2022" name="bioRxiv">
        <title>Sequencing and chromosome-scale assembly of the giantPleurodeles waltlgenome.</title>
        <authorList>
            <person name="Brown T."/>
            <person name="Elewa A."/>
            <person name="Iarovenko S."/>
            <person name="Subramanian E."/>
            <person name="Araus A.J."/>
            <person name="Petzold A."/>
            <person name="Susuki M."/>
            <person name="Suzuki K.-i.T."/>
            <person name="Hayashi T."/>
            <person name="Toyoda A."/>
            <person name="Oliveira C."/>
            <person name="Osipova E."/>
            <person name="Leigh N.D."/>
            <person name="Simon A."/>
            <person name="Yun M.H."/>
        </authorList>
    </citation>
    <scope>NUCLEOTIDE SEQUENCE</scope>
    <source>
        <strain evidence="3">20211129_DDA</strain>
        <tissue evidence="3">Liver</tissue>
    </source>
</reference>
<keyword evidence="4" id="KW-1185">Reference proteome</keyword>
<feature type="region of interest" description="Disordered" evidence="1">
    <location>
        <begin position="118"/>
        <end position="144"/>
    </location>
</feature>
<sequence length="167" mass="18562">MFQIIGRRIVDKLLRESFLKFKDAPMLTSLPSVFIINGTPISVNSTICPKELFPKDAFTSTCLFFIILLVVLPVTGTIYVEIITRKEKDAVTPAISSPSPSNYYGSISSMRNDNSNTKVEIQSTSTSQFSTDLHDGNKKRTSRSCERKRLNIRELAVEPVLSGVAGR</sequence>
<feature type="compositionally biased region" description="Basic and acidic residues" evidence="1">
    <location>
        <begin position="132"/>
        <end position="144"/>
    </location>
</feature>
<name>A0AAV7W988_PLEWA</name>
<comment type="caution">
    <text evidence="3">The sequence shown here is derived from an EMBL/GenBank/DDBJ whole genome shotgun (WGS) entry which is preliminary data.</text>
</comment>
<evidence type="ECO:0000256" key="2">
    <source>
        <dbReference type="SAM" id="Phobius"/>
    </source>
</evidence>
<evidence type="ECO:0000313" key="3">
    <source>
        <dbReference type="EMBL" id="KAJ1210590.1"/>
    </source>
</evidence>
<keyword evidence="2" id="KW-0472">Membrane</keyword>
<keyword evidence="2" id="KW-1133">Transmembrane helix</keyword>
<accession>A0AAV7W988</accession>
<dbReference type="EMBL" id="JANPWB010000002">
    <property type="protein sequence ID" value="KAJ1210590.1"/>
    <property type="molecule type" value="Genomic_DNA"/>
</dbReference>
<dbReference type="AlphaFoldDB" id="A0AAV7W988"/>
<keyword evidence="2" id="KW-0812">Transmembrane</keyword>
<organism evidence="3 4">
    <name type="scientific">Pleurodeles waltl</name>
    <name type="common">Iberian ribbed newt</name>
    <dbReference type="NCBI Taxonomy" id="8319"/>
    <lineage>
        <taxon>Eukaryota</taxon>
        <taxon>Metazoa</taxon>
        <taxon>Chordata</taxon>
        <taxon>Craniata</taxon>
        <taxon>Vertebrata</taxon>
        <taxon>Euteleostomi</taxon>
        <taxon>Amphibia</taxon>
        <taxon>Batrachia</taxon>
        <taxon>Caudata</taxon>
        <taxon>Salamandroidea</taxon>
        <taxon>Salamandridae</taxon>
        <taxon>Pleurodelinae</taxon>
        <taxon>Pleurodeles</taxon>
    </lineage>
</organism>
<evidence type="ECO:0000313" key="4">
    <source>
        <dbReference type="Proteomes" id="UP001066276"/>
    </source>
</evidence>
<feature type="transmembrane region" description="Helical" evidence="2">
    <location>
        <begin position="57"/>
        <end position="80"/>
    </location>
</feature>
<gene>
    <name evidence="3" type="ORF">NDU88_005952</name>
</gene>
<proteinExistence type="predicted"/>